<evidence type="ECO:0000313" key="2">
    <source>
        <dbReference type="Proteomes" id="UP000053039"/>
    </source>
</evidence>
<reference evidence="1 2" key="1">
    <citation type="submission" date="2015-10" db="EMBL/GenBank/DDBJ databases">
        <title>Draft genome sequence of Streptomyces pseudovenezuelae DSM 40212, type strain for the species Streptomyces pseudovenezuelae.</title>
        <authorList>
            <person name="Ruckert C."/>
            <person name="Winkler A."/>
            <person name="Kalinowski J."/>
            <person name="Kampfer P."/>
            <person name="Glaeser S."/>
        </authorList>
    </citation>
    <scope>NUCLEOTIDE SEQUENCE [LARGE SCALE GENOMIC DNA]</scope>
    <source>
        <strain evidence="1 2">DSM 40212</strain>
    </source>
</reference>
<proteinExistence type="predicted"/>
<name>A0A101N232_9ACTN</name>
<dbReference type="EMBL" id="LMWM01000029">
    <property type="protein sequence ID" value="KUM85122.1"/>
    <property type="molecule type" value="Genomic_DNA"/>
</dbReference>
<dbReference type="AlphaFoldDB" id="A0A101N232"/>
<sequence length="100" mass="11160">MQSRRHGTASTPISAYGYCPTPATERRNLAQRIREAVQAWSEVPWDELGRDAEEDPRQLFGPAESSFGTRNGLWPIASTWLYPLPERRSPSLGTARTGGM</sequence>
<protein>
    <submittedName>
        <fullName evidence="1">Uncharacterized protein</fullName>
    </submittedName>
</protein>
<comment type="caution">
    <text evidence="1">The sequence shown here is derived from an EMBL/GenBank/DDBJ whole genome shotgun (WGS) entry which is preliminary data.</text>
</comment>
<accession>A0A101N232</accession>
<evidence type="ECO:0000313" key="1">
    <source>
        <dbReference type="EMBL" id="KUM85122.1"/>
    </source>
</evidence>
<dbReference type="Proteomes" id="UP000053039">
    <property type="component" value="Unassembled WGS sequence"/>
</dbReference>
<organism evidence="1 2">
    <name type="scientific">Streptomyces pseudovenezuelae</name>
    <dbReference type="NCBI Taxonomy" id="67350"/>
    <lineage>
        <taxon>Bacteria</taxon>
        <taxon>Bacillati</taxon>
        <taxon>Actinomycetota</taxon>
        <taxon>Actinomycetes</taxon>
        <taxon>Kitasatosporales</taxon>
        <taxon>Streptomycetaceae</taxon>
        <taxon>Streptomyces</taxon>
        <taxon>Streptomyces aurantiacus group</taxon>
    </lineage>
</organism>
<gene>
    <name evidence="1" type="ORF">AQI94_24890</name>
</gene>
<dbReference type="RefSeq" id="WP_037945330.1">
    <property type="nucleotide sequence ID" value="NZ_JBIBHV010000005.1"/>
</dbReference>